<keyword evidence="6 8" id="KW-1133">Transmembrane helix</keyword>
<dbReference type="Pfam" id="PF03824">
    <property type="entry name" value="NicO"/>
    <property type="match status" value="1"/>
</dbReference>
<evidence type="ECO:0000256" key="2">
    <source>
        <dbReference type="ARBA" id="ARBA00010892"/>
    </source>
</evidence>
<feature type="transmembrane region" description="Helical" evidence="8">
    <location>
        <begin position="313"/>
        <end position="333"/>
    </location>
</feature>
<feature type="transmembrane region" description="Helical" evidence="8">
    <location>
        <begin position="190"/>
        <end position="211"/>
    </location>
</feature>
<feature type="transmembrane region" description="Helical" evidence="8">
    <location>
        <begin position="223"/>
        <end position="243"/>
    </location>
</feature>
<evidence type="ECO:0000313" key="9">
    <source>
        <dbReference type="EMBL" id="MBZ5961581.1"/>
    </source>
</evidence>
<keyword evidence="3 8" id="KW-0813">Transport</keyword>
<feature type="transmembrane region" description="Helical" evidence="8">
    <location>
        <begin position="119"/>
        <end position="144"/>
    </location>
</feature>
<dbReference type="EMBL" id="JAHBFI010000001">
    <property type="protein sequence ID" value="MBZ5961581.1"/>
    <property type="molecule type" value="Genomic_DNA"/>
</dbReference>
<dbReference type="PANTHER" id="PTHR31611">
    <property type="entry name" value="HIGH-AFFINITY NICKEL TRANSPORT PROTEIN NIC1"/>
    <property type="match status" value="1"/>
</dbReference>
<dbReference type="Proteomes" id="UP000752647">
    <property type="component" value="Unassembled WGS sequence"/>
</dbReference>
<comment type="subcellular location">
    <subcellularLocation>
        <location evidence="8">Cell membrane</location>
        <topology evidence="8">Multi-pass membrane protein</topology>
    </subcellularLocation>
    <subcellularLocation>
        <location evidence="1">Endomembrane system</location>
        <topology evidence="1">Multi-pass membrane protein</topology>
    </subcellularLocation>
</comment>
<protein>
    <recommendedName>
        <fullName evidence="8">Nickel/cobalt efflux system</fullName>
    </recommendedName>
</protein>
<evidence type="ECO:0000256" key="5">
    <source>
        <dbReference type="ARBA" id="ARBA00022692"/>
    </source>
</evidence>
<dbReference type="RefSeq" id="WP_090090086.1">
    <property type="nucleotide sequence ID" value="NZ_CBCPIF010000001.1"/>
</dbReference>
<evidence type="ECO:0000256" key="8">
    <source>
        <dbReference type="RuleBase" id="RU362101"/>
    </source>
</evidence>
<organism evidence="9 10">
    <name type="scientific">Leuconostoc gasicomitatum</name>
    <dbReference type="NCBI Taxonomy" id="115778"/>
    <lineage>
        <taxon>Bacteria</taxon>
        <taxon>Bacillati</taxon>
        <taxon>Bacillota</taxon>
        <taxon>Bacilli</taxon>
        <taxon>Lactobacillales</taxon>
        <taxon>Lactobacillaceae</taxon>
        <taxon>Leuconostoc</taxon>
        <taxon>Leuconostoc gelidum group</taxon>
    </lineage>
</organism>
<accession>A0A9Q3SWU5</accession>
<feature type="transmembrane region" description="Helical" evidence="8">
    <location>
        <begin position="47"/>
        <end position="67"/>
    </location>
</feature>
<dbReference type="AlphaFoldDB" id="A0A9Q3SWU5"/>
<keyword evidence="4" id="KW-0533">Nickel</keyword>
<dbReference type="InterPro" id="IPR011541">
    <property type="entry name" value="Ni/Co_transpt_high_affinity"/>
</dbReference>
<evidence type="ECO:0000313" key="10">
    <source>
        <dbReference type="Proteomes" id="UP000752647"/>
    </source>
</evidence>
<sequence length="350" mass="39157">MMLMTKKHATIQADALRYGSVILIFLIAGILLLLTRAAQYPEMIAMAYLSFTMGLHHAFDVDHIAAIDNMTRKMLNDGKNTRGVGFSFSFGHSMVVVLMALLTVVFVEWAKDTMPVFEQIGGAIGTLIAGIMLLILASVNSVILHDIWLKFKQMSHQHPEHIEIDKQIVTSKIYCLFLKLLGMIKHNWQVAFVGFLFGLGFDTATQIAVLATSATAANAGVPWYATMAFPLLFTAGMCLMDTVDGFFMSTTYNWVFSSPYRKVYYNLTITGISILAAGFIGFIDLVQAFSAMFDWHNVLTRWVAALDFNKMGLILVMMFVVTWIIAITFWHIFKLADKEDVGIITENRGK</sequence>
<comment type="similarity">
    <text evidence="2 8">Belongs to the NiCoT transporter (TC 2.A.52) family.</text>
</comment>
<keyword evidence="7 8" id="KW-0472">Membrane</keyword>
<keyword evidence="5 8" id="KW-0812">Transmembrane</keyword>
<dbReference type="GO" id="GO:0012505">
    <property type="term" value="C:endomembrane system"/>
    <property type="evidence" value="ECO:0007669"/>
    <property type="project" value="UniProtKB-SubCell"/>
</dbReference>
<dbReference type="GO" id="GO:0015099">
    <property type="term" value="F:nickel cation transmembrane transporter activity"/>
    <property type="evidence" value="ECO:0007669"/>
    <property type="project" value="UniProtKB-UniRule"/>
</dbReference>
<feature type="transmembrane region" description="Helical" evidence="8">
    <location>
        <begin position="88"/>
        <end position="107"/>
    </location>
</feature>
<name>A0A9Q3SWU5_9LACO</name>
<evidence type="ECO:0000256" key="6">
    <source>
        <dbReference type="ARBA" id="ARBA00022989"/>
    </source>
</evidence>
<gene>
    <name evidence="9" type="ORF">KIJ12_00095</name>
</gene>
<proteinExistence type="inferred from homology"/>
<evidence type="ECO:0000256" key="7">
    <source>
        <dbReference type="ARBA" id="ARBA00023136"/>
    </source>
</evidence>
<dbReference type="PANTHER" id="PTHR31611:SF0">
    <property type="entry name" value="HIGH-AFFINITY NICKEL TRANSPORT PROTEIN NIC1"/>
    <property type="match status" value="1"/>
</dbReference>
<dbReference type="GO" id="GO:0005886">
    <property type="term" value="C:plasma membrane"/>
    <property type="evidence" value="ECO:0007669"/>
    <property type="project" value="UniProtKB-SubCell"/>
</dbReference>
<evidence type="ECO:0000256" key="4">
    <source>
        <dbReference type="ARBA" id="ARBA00022596"/>
    </source>
</evidence>
<evidence type="ECO:0000256" key="1">
    <source>
        <dbReference type="ARBA" id="ARBA00004127"/>
    </source>
</evidence>
<comment type="caution">
    <text evidence="9">The sequence shown here is derived from an EMBL/GenBank/DDBJ whole genome shotgun (WGS) entry which is preliminary data.</text>
</comment>
<dbReference type="InterPro" id="IPR004688">
    <property type="entry name" value="Ni/Co_transpt"/>
</dbReference>
<reference evidence="9" key="1">
    <citation type="submission" date="2021-05" db="EMBL/GenBank/DDBJ databases">
        <title>Pangenome of Leuconostoc gelidum warrants species status for Leuconostoc gelidum subsp. gasicomitatum.</title>
        <authorList>
            <person name="Johansson P."/>
            <person name="Sade E."/>
            <person name="Hultman J."/>
            <person name="Auvinen P."/>
            <person name="Bjorkroth J."/>
        </authorList>
    </citation>
    <scope>NUCLEOTIDE SEQUENCE</scope>
    <source>
        <strain evidence="9">A.21.4</strain>
    </source>
</reference>
<feature type="transmembrane region" description="Helical" evidence="8">
    <location>
        <begin position="264"/>
        <end position="293"/>
    </location>
</feature>
<evidence type="ECO:0000256" key="3">
    <source>
        <dbReference type="ARBA" id="ARBA00022448"/>
    </source>
</evidence>